<dbReference type="InParanoid" id="B7QBQ4"/>
<feature type="non-terminal residue" evidence="2">
    <location>
        <position position="1"/>
    </location>
</feature>
<feature type="region of interest" description="Disordered" evidence="1">
    <location>
        <begin position="1"/>
        <end position="50"/>
    </location>
</feature>
<reference evidence="2 4" key="1">
    <citation type="submission" date="2008-03" db="EMBL/GenBank/DDBJ databases">
        <title>Annotation of Ixodes scapularis.</title>
        <authorList>
            <consortium name="Ixodes scapularis Genome Project Consortium"/>
            <person name="Caler E."/>
            <person name="Hannick L.I."/>
            <person name="Bidwell S."/>
            <person name="Joardar V."/>
            <person name="Thiagarajan M."/>
            <person name="Amedeo P."/>
            <person name="Galinsky K.J."/>
            <person name="Schobel S."/>
            <person name="Inman J."/>
            <person name="Hostetler J."/>
            <person name="Miller J."/>
            <person name="Hammond M."/>
            <person name="Megy K."/>
            <person name="Lawson D."/>
            <person name="Kodira C."/>
            <person name="Sutton G."/>
            <person name="Meyer J."/>
            <person name="Hill C.A."/>
            <person name="Birren B."/>
            <person name="Nene V."/>
            <person name="Collins F."/>
            <person name="Alarcon-Chaidez F."/>
            <person name="Wikel S."/>
            <person name="Strausberg R."/>
        </authorList>
    </citation>
    <scope>NUCLEOTIDE SEQUENCE [LARGE SCALE GENOMIC DNA]</scope>
    <source>
        <strain evidence="4">Wikel</strain>
        <strain evidence="2">Wikel colony</strain>
    </source>
</reference>
<dbReference type="EMBL" id="DS902905">
    <property type="protein sequence ID" value="EEC16276.1"/>
    <property type="molecule type" value="Genomic_DNA"/>
</dbReference>
<dbReference type="Proteomes" id="UP000001555">
    <property type="component" value="Unassembled WGS sequence"/>
</dbReference>
<sequence length="50" mass="6223">RKAQLTKLRYERRYKGLSRKAEPALKTSYRKKKKKKTEKCEQKRNKKKKR</sequence>
<accession>B7QBQ4</accession>
<evidence type="ECO:0000313" key="3">
    <source>
        <dbReference type="EnsemblMetazoa" id="ISCW012769-PA"/>
    </source>
</evidence>
<evidence type="ECO:0000313" key="2">
    <source>
        <dbReference type="EMBL" id="EEC16276.1"/>
    </source>
</evidence>
<dbReference type="VEuPathDB" id="VectorBase:ISCW012769"/>
<name>B7QBQ4_IXOSC</name>
<dbReference type="PaxDb" id="6945-B7QBQ4"/>
<dbReference type="HOGENOM" id="CLU_3130189_0_0_1"/>
<organism>
    <name type="scientific">Ixodes scapularis</name>
    <name type="common">Black-legged tick</name>
    <name type="synonym">Deer tick</name>
    <dbReference type="NCBI Taxonomy" id="6945"/>
    <lineage>
        <taxon>Eukaryota</taxon>
        <taxon>Metazoa</taxon>
        <taxon>Ecdysozoa</taxon>
        <taxon>Arthropoda</taxon>
        <taxon>Chelicerata</taxon>
        <taxon>Arachnida</taxon>
        <taxon>Acari</taxon>
        <taxon>Parasitiformes</taxon>
        <taxon>Ixodida</taxon>
        <taxon>Ixodoidea</taxon>
        <taxon>Ixodidae</taxon>
        <taxon>Ixodinae</taxon>
        <taxon>Ixodes</taxon>
    </lineage>
</organism>
<feature type="non-terminal residue" evidence="2">
    <location>
        <position position="50"/>
    </location>
</feature>
<evidence type="ECO:0000256" key="1">
    <source>
        <dbReference type="SAM" id="MobiDB-lite"/>
    </source>
</evidence>
<dbReference type="EnsemblMetazoa" id="ISCW012769-RA">
    <property type="protein sequence ID" value="ISCW012769-PA"/>
    <property type="gene ID" value="ISCW012769"/>
</dbReference>
<gene>
    <name evidence="2" type="ORF">IscW_ISCW012769</name>
</gene>
<feature type="compositionally biased region" description="Basic residues" evidence="1">
    <location>
        <begin position="28"/>
        <end position="37"/>
    </location>
</feature>
<evidence type="ECO:0000313" key="4">
    <source>
        <dbReference type="Proteomes" id="UP000001555"/>
    </source>
</evidence>
<dbReference type="AlphaFoldDB" id="B7QBQ4"/>
<proteinExistence type="predicted"/>
<feature type="compositionally biased region" description="Basic and acidic residues" evidence="1">
    <location>
        <begin position="8"/>
        <end position="23"/>
    </location>
</feature>
<keyword evidence="4" id="KW-1185">Reference proteome</keyword>
<dbReference type="EMBL" id="ABJB010985096">
    <property type="status" value="NOT_ANNOTATED_CDS"/>
    <property type="molecule type" value="Genomic_DNA"/>
</dbReference>
<protein>
    <submittedName>
        <fullName evidence="2 3">Uncharacterized protein</fullName>
    </submittedName>
</protein>
<reference evidence="3" key="2">
    <citation type="submission" date="2020-05" db="UniProtKB">
        <authorList>
            <consortium name="EnsemblMetazoa"/>
        </authorList>
    </citation>
    <scope>IDENTIFICATION</scope>
    <source>
        <strain evidence="3">wikel</strain>
    </source>
</reference>